<comment type="caution">
    <text evidence="8">The sequence shown here is derived from an EMBL/GenBank/DDBJ whole genome shotgun (WGS) entry which is preliminary data.</text>
</comment>
<protein>
    <recommendedName>
        <fullName evidence="7">TLC domain-containing protein</fullName>
    </recommendedName>
</protein>
<evidence type="ECO:0000313" key="8">
    <source>
        <dbReference type="EMBL" id="KAL0269415.1"/>
    </source>
</evidence>
<keyword evidence="3 6" id="KW-1133">Transmembrane helix</keyword>
<accession>A0AAW2HHY9</accession>
<dbReference type="Pfam" id="PF03798">
    <property type="entry name" value="TRAM_LAG1_CLN8"/>
    <property type="match status" value="1"/>
</dbReference>
<comment type="subcellular location">
    <subcellularLocation>
        <location evidence="1">Membrane</location>
        <topology evidence="1">Multi-pass membrane protein</topology>
    </subcellularLocation>
</comment>
<name>A0AAW2HHY9_9NEOP</name>
<dbReference type="PANTHER" id="PTHR31898:SF1">
    <property type="entry name" value="TLC DOMAIN-CONTAINING PROTEIN 5"/>
    <property type="match status" value="1"/>
</dbReference>
<dbReference type="AlphaFoldDB" id="A0AAW2HHY9"/>
<feature type="transmembrane region" description="Helical" evidence="6">
    <location>
        <begin position="215"/>
        <end position="235"/>
    </location>
</feature>
<evidence type="ECO:0000256" key="2">
    <source>
        <dbReference type="ARBA" id="ARBA00022692"/>
    </source>
</evidence>
<evidence type="ECO:0000256" key="1">
    <source>
        <dbReference type="ARBA" id="ARBA00004141"/>
    </source>
</evidence>
<evidence type="ECO:0000256" key="5">
    <source>
        <dbReference type="PROSITE-ProRule" id="PRU00205"/>
    </source>
</evidence>
<evidence type="ECO:0000256" key="3">
    <source>
        <dbReference type="ARBA" id="ARBA00022989"/>
    </source>
</evidence>
<organism evidence="8">
    <name type="scientific">Menopon gallinae</name>
    <name type="common">poultry shaft louse</name>
    <dbReference type="NCBI Taxonomy" id="328185"/>
    <lineage>
        <taxon>Eukaryota</taxon>
        <taxon>Metazoa</taxon>
        <taxon>Ecdysozoa</taxon>
        <taxon>Arthropoda</taxon>
        <taxon>Hexapoda</taxon>
        <taxon>Insecta</taxon>
        <taxon>Pterygota</taxon>
        <taxon>Neoptera</taxon>
        <taxon>Paraneoptera</taxon>
        <taxon>Psocodea</taxon>
        <taxon>Troctomorpha</taxon>
        <taxon>Phthiraptera</taxon>
        <taxon>Amblycera</taxon>
        <taxon>Menoponidae</taxon>
        <taxon>Menopon</taxon>
    </lineage>
</organism>
<evidence type="ECO:0000256" key="4">
    <source>
        <dbReference type="ARBA" id="ARBA00023136"/>
    </source>
</evidence>
<evidence type="ECO:0000256" key="6">
    <source>
        <dbReference type="SAM" id="Phobius"/>
    </source>
</evidence>
<dbReference type="PANTHER" id="PTHR31898">
    <property type="entry name" value="TRANSMEMBRANE PROTEIN 136"/>
    <property type="match status" value="1"/>
</dbReference>
<feature type="transmembrane region" description="Helical" evidence="6">
    <location>
        <begin position="56"/>
        <end position="76"/>
    </location>
</feature>
<dbReference type="InterPro" id="IPR006634">
    <property type="entry name" value="TLC-dom"/>
</dbReference>
<keyword evidence="2 5" id="KW-0812">Transmembrane</keyword>
<reference evidence="8" key="1">
    <citation type="journal article" date="2024" name="Gigascience">
        <title>Chromosome-level genome of the poultry shaft louse Menopon gallinae provides insight into the host-switching and adaptive evolution of parasitic lice.</title>
        <authorList>
            <person name="Xu Y."/>
            <person name="Ma L."/>
            <person name="Liu S."/>
            <person name="Liang Y."/>
            <person name="Liu Q."/>
            <person name="He Z."/>
            <person name="Tian L."/>
            <person name="Duan Y."/>
            <person name="Cai W."/>
            <person name="Li H."/>
            <person name="Song F."/>
        </authorList>
    </citation>
    <scope>NUCLEOTIDE SEQUENCE</scope>
    <source>
        <strain evidence="8">Cailab_2023a</strain>
    </source>
</reference>
<dbReference type="PROSITE" id="PS50922">
    <property type="entry name" value="TLC"/>
    <property type="match status" value="1"/>
</dbReference>
<dbReference type="GO" id="GO:0016020">
    <property type="term" value="C:membrane"/>
    <property type="evidence" value="ECO:0007669"/>
    <property type="project" value="UniProtKB-SubCell"/>
</dbReference>
<sequence length="268" mass="31405">MNFISENLIPLLLPPSPCNECCSACPWTRILVFFLIWWLIYYALKFVARKEPEYRCRCITLIHGVLTTCFTMTDIISTKQNFDLNLKIPLTDFQFYFLSITLSYFIYDLIWINLIGAEPIAIHLHHICSILLLSKVMTSDTGGPGVSYGLFGLEFTNPYLQLRWFLRTHGYHNRPIHIVVELWFMFTFVFIRSVGGTLLLYFVEVHPEVDIFLKIAFIGIYIVSWLLVVQVIQFYKKKYMNLYPLLSGSVLSIFPYRRRIRNHTSNAS</sequence>
<proteinExistence type="predicted"/>
<feature type="transmembrane region" description="Helical" evidence="6">
    <location>
        <begin position="96"/>
        <end position="116"/>
    </location>
</feature>
<dbReference type="EMBL" id="JARGDH010000004">
    <property type="protein sequence ID" value="KAL0269415.1"/>
    <property type="molecule type" value="Genomic_DNA"/>
</dbReference>
<feature type="domain" description="TLC" evidence="7">
    <location>
        <begin position="49"/>
        <end position="238"/>
    </location>
</feature>
<evidence type="ECO:0000259" key="7">
    <source>
        <dbReference type="PROSITE" id="PS50922"/>
    </source>
</evidence>
<feature type="transmembrane region" description="Helical" evidence="6">
    <location>
        <begin position="26"/>
        <end position="44"/>
    </location>
</feature>
<keyword evidence="4 5" id="KW-0472">Membrane</keyword>
<dbReference type="InterPro" id="IPR042512">
    <property type="entry name" value="TLCD5"/>
</dbReference>
<gene>
    <name evidence="8" type="ORF">PYX00_007159</name>
</gene>
<feature type="transmembrane region" description="Helical" evidence="6">
    <location>
        <begin position="182"/>
        <end position="203"/>
    </location>
</feature>